<proteinExistence type="predicted"/>
<name>A0A1D8PAI2_9FLAO</name>
<dbReference type="STRING" id="1850246.LPB138_13160"/>
<dbReference type="KEGG" id="lul:LPB138_13160"/>
<dbReference type="Gene3D" id="3.10.350.10">
    <property type="entry name" value="LysM domain"/>
    <property type="match status" value="2"/>
</dbReference>
<dbReference type="EMBL" id="CP017478">
    <property type="protein sequence ID" value="AOW21567.1"/>
    <property type="molecule type" value="Genomic_DNA"/>
</dbReference>
<dbReference type="Pfam" id="PF01476">
    <property type="entry name" value="LysM"/>
    <property type="match status" value="2"/>
</dbReference>
<feature type="domain" description="LysM" evidence="2">
    <location>
        <begin position="119"/>
        <end position="162"/>
    </location>
</feature>
<feature type="signal peptide" evidence="1">
    <location>
        <begin position="1"/>
        <end position="18"/>
    </location>
</feature>
<feature type="chain" id="PRO_5009110979" description="LysM domain-containing protein" evidence="1">
    <location>
        <begin position="19"/>
        <end position="163"/>
    </location>
</feature>
<evidence type="ECO:0000256" key="1">
    <source>
        <dbReference type="SAM" id="SignalP"/>
    </source>
</evidence>
<dbReference type="InterPro" id="IPR018392">
    <property type="entry name" value="LysM"/>
</dbReference>
<accession>A0A1D8PAI2</accession>
<dbReference type="PANTHER" id="PTHR33734:SF22">
    <property type="entry name" value="MEMBRANE-BOUND LYTIC MUREIN TRANSGLYCOSYLASE D"/>
    <property type="match status" value="1"/>
</dbReference>
<dbReference type="RefSeq" id="WP_070237727.1">
    <property type="nucleotide sequence ID" value="NZ_CP017478.1"/>
</dbReference>
<dbReference type="Proteomes" id="UP000176050">
    <property type="component" value="Chromosome"/>
</dbReference>
<protein>
    <recommendedName>
        <fullName evidence="2">LysM domain-containing protein</fullName>
    </recommendedName>
</protein>
<dbReference type="SUPFAM" id="SSF54106">
    <property type="entry name" value="LysM domain"/>
    <property type="match status" value="2"/>
</dbReference>
<evidence type="ECO:0000313" key="3">
    <source>
        <dbReference type="EMBL" id="AOW21567.1"/>
    </source>
</evidence>
<dbReference type="PROSITE" id="PS51782">
    <property type="entry name" value="LYSM"/>
    <property type="match status" value="2"/>
</dbReference>
<organism evidence="3 4">
    <name type="scientific">Urechidicola croceus</name>
    <dbReference type="NCBI Taxonomy" id="1850246"/>
    <lineage>
        <taxon>Bacteria</taxon>
        <taxon>Pseudomonadati</taxon>
        <taxon>Bacteroidota</taxon>
        <taxon>Flavobacteriia</taxon>
        <taxon>Flavobacteriales</taxon>
        <taxon>Flavobacteriaceae</taxon>
        <taxon>Urechidicola</taxon>
    </lineage>
</organism>
<dbReference type="CDD" id="cd00118">
    <property type="entry name" value="LysM"/>
    <property type="match status" value="2"/>
</dbReference>
<dbReference type="PANTHER" id="PTHR33734">
    <property type="entry name" value="LYSM DOMAIN-CONTAINING GPI-ANCHORED PROTEIN 2"/>
    <property type="match status" value="1"/>
</dbReference>
<dbReference type="AlphaFoldDB" id="A0A1D8PAI2"/>
<keyword evidence="4" id="KW-1185">Reference proteome</keyword>
<dbReference type="OrthoDB" id="2149800at2"/>
<dbReference type="SMART" id="SM00257">
    <property type="entry name" value="LysM"/>
    <property type="match status" value="2"/>
</dbReference>
<dbReference type="GO" id="GO:0008932">
    <property type="term" value="F:lytic endotransglycosylase activity"/>
    <property type="evidence" value="ECO:0007669"/>
    <property type="project" value="TreeGrafter"/>
</dbReference>
<gene>
    <name evidence="3" type="ORF">LPB138_13160</name>
</gene>
<dbReference type="InterPro" id="IPR036779">
    <property type="entry name" value="LysM_dom_sf"/>
</dbReference>
<sequence length="163" mass="18393">MKLKITILLLLTSVLTFSQEEYETILLDGKEAYMSKKTGEIIYNNPFKKTTYSNKSNTHTNTKNSGLIKHKIEHGETLTSLSRNYGSSVKDICDLNNLDPNSTLYIGQEISITVLDESNSHLVKYGDTLYSISKIYNLTVDKLKDINNLASNKILIGQKLKIQ</sequence>
<keyword evidence="1" id="KW-0732">Signal</keyword>
<feature type="domain" description="LysM" evidence="2">
    <location>
        <begin position="68"/>
        <end position="112"/>
    </location>
</feature>
<evidence type="ECO:0000259" key="2">
    <source>
        <dbReference type="PROSITE" id="PS51782"/>
    </source>
</evidence>
<evidence type="ECO:0000313" key="4">
    <source>
        <dbReference type="Proteomes" id="UP000176050"/>
    </source>
</evidence>
<reference evidence="3 4" key="1">
    <citation type="submission" date="2016-10" db="EMBL/GenBank/DDBJ databases">
        <title>Lutibacter sp. LPB0138, isolated from marine gastropod.</title>
        <authorList>
            <person name="Kim E."/>
            <person name="Yi H."/>
        </authorList>
    </citation>
    <scope>NUCLEOTIDE SEQUENCE [LARGE SCALE GENOMIC DNA]</scope>
    <source>
        <strain evidence="3 4">LPB0138</strain>
    </source>
</reference>